<sequence>MYEASWDQVLKLGGVRGGSRSELGQRSGRRGLGVLTVPLGWPPRAHGCLRGDCRWPLGPVNEAAGVQEPSGLTWEIT</sequence>
<dbReference type="AlphaFoldDB" id="A0A6A1QA22"/>
<comment type="caution">
    <text evidence="1">The sequence shown here is derived from an EMBL/GenBank/DDBJ whole genome shotgun (WGS) entry which is preliminary data.</text>
</comment>
<organism evidence="1 2">
    <name type="scientific">Balaenoptera physalus</name>
    <name type="common">Fin whale</name>
    <name type="synonym">Balaena physalus</name>
    <dbReference type="NCBI Taxonomy" id="9770"/>
    <lineage>
        <taxon>Eukaryota</taxon>
        <taxon>Metazoa</taxon>
        <taxon>Chordata</taxon>
        <taxon>Craniata</taxon>
        <taxon>Vertebrata</taxon>
        <taxon>Euteleostomi</taxon>
        <taxon>Mammalia</taxon>
        <taxon>Eutheria</taxon>
        <taxon>Laurasiatheria</taxon>
        <taxon>Artiodactyla</taxon>
        <taxon>Whippomorpha</taxon>
        <taxon>Cetacea</taxon>
        <taxon>Mysticeti</taxon>
        <taxon>Balaenopteridae</taxon>
        <taxon>Balaenoptera</taxon>
    </lineage>
</organism>
<accession>A0A6A1QA22</accession>
<evidence type="ECO:0000313" key="2">
    <source>
        <dbReference type="Proteomes" id="UP000437017"/>
    </source>
</evidence>
<proteinExistence type="predicted"/>
<protein>
    <submittedName>
        <fullName evidence="1">Uncharacterized protein</fullName>
    </submittedName>
</protein>
<evidence type="ECO:0000313" key="1">
    <source>
        <dbReference type="EMBL" id="KAB0404610.1"/>
    </source>
</evidence>
<keyword evidence="2" id="KW-1185">Reference proteome</keyword>
<reference evidence="1 2" key="1">
    <citation type="journal article" date="2019" name="PLoS ONE">
        <title>Genomic analyses reveal an absence of contemporary introgressive admixture between fin whales and blue whales, despite known hybrids.</title>
        <authorList>
            <person name="Westbury M.V."/>
            <person name="Petersen B."/>
            <person name="Lorenzen E.D."/>
        </authorList>
    </citation>
    <scope>NUCLEOTIDE SEQUENCE [LARGE SCALE GENOMIC DNA]</scope>
    <source>
        <strain evidence="1">FinWhale-01</strain>
    </source>
</reference>
<name>A0A6A1QA22_BALPH</name>
<dbReference type="EMBL" id="SGJD01000562">
    <property type="protein sequence ID" value="KAB0404610.1"/>
    <property type="molecule type" value="Genomic_DNA"/>
</dbReference>
<gene>
    <name evidence="1" type="ORF">E2I00_017057</name>
</gene>
<dbReference type="Proteomes" id="UP000437017">
    <property type="component" value="Unassembled WGS sequence"/>
</dbReference>